<organism evidence="2">
    <name type="scientific">plant metagenome</name>
    <dbReference type="NCBI Taxonomy" id="1297885"/>
    <lineage>
        <taxon>unclassified sequences</taxon>
        <taxon>metagenomes</taxon>
        <taxon>organismal metagenomes</taxon>
    </lineage>
</organism>
<name>A0A484UTK4_9ZZZZ</name>
<evidence type="ECO:0000313" key="2">
    <source>
        <dbReference type="EMBL" id="VFR89926.1"/>
    </source>
</evidence>
<feature type="compositionally biased region" description="Basic residues" evidence="1">
    <location>
        <begin position="27"/>
        <end position="40"/>
    </location>
</feature>
<feature type="compositionally biased region" description="Basic and acidic residues" evidence="1">
    <location>
        <begin position="15"/>
        <end position="26"/>
    </location>
</feature>
<accession>A0A484UTK4</accession>
<evidence type="ECO:0000256" key="1">
    <source>
        <dbReference type="SAM" id="MobiDB-lite"/>
    </source>
</evidence>
<reference evidence="2" key="1">
    <citation type="submission" date="2019-03" db="EMBL/GenBank/DDBJ databases">
        <authorList>
            <person name="Danneels B."/>
        </authorList>
    </citation>
    <scope>NUCLEOTIDE SEQUENCE</scope>
</reference>
<feature type="region of interest" description="Disordered" evidence="1">
    <location>
        <begin position="1"/>
        <end position="40"/>
    </location>
</feature>
<dbReference type="EMBL" id="CAADIO010000019">
    <property type="protein sequence ID" value="VFR89926.1"/>
    <property type="molecule type" value="Genomic_DNA"/>
</dbReference>
<protein>
    <submittedName>
        <fullName evidence="2">Uncharacterized protein</fullName>
    </submittedName>
</protein>
<gene>
    <name evidence="2" type="ORF">RAN3_3820</name>
</gene>
<proteinExistence type="predicted"/>
<dbReference type="AlphaFoldDB" id="A0A484UTK4"/>
<sequence length="40" mass="4702">MGKCATRAQHTQAHRSPERGSRDFHSRYFHHNHSLRRTGS</sequence>